<reference evidence="2 3" key="1">
    <citation type="journal article" date="2017" name="ISME J.">
        <title>Energy and carbon metabolisms in a deep terrestrial subsurface fluid microbial community.</title>
        <authorList>
            <person name="Momper L."/>
            <person name="Jungbluth S.P."/>
            <person name="Lee M.D."/>
            <person name="Amend J.P."/>
        </authorList>
    </citation>
    <scope>NUCLEOTIDE SEQUENCE [LARGE SCALE GENOMIC DNA]</scope>
    <source>
        <strain evidence="2">SURF_46</strain>
    </source>
</reference>
<comment type="caution">
    <text evidence="2">The sequence shown here is derived from an EMBL/GenBank/DDBJ whole genome shotgun (WGS) entry which is preliminary data.</text>
</comment>
<keyword evidence="1" id="KW-0689">Ribosomal protein</keyword>
<accession>A0A3A4ZEA0</accession>
<evidence type="ECO:0000256" key="1">
    <source>
        <dbReference type="HAMAP-Rule" id="MF_00514"/>
    </source>
</evidence>
<dbReference type="Proteomes" id="UP000265540">
    <property type="component" value="Unassembled WGS sequence"/>
</dbReference>
<dbReference type="HAMAP" id="MF_00514">
    <property type="entry name" value="Ribosomal_bL35"/>
    <property type="match status" value="1"/>
</dbReference>
<evidence type="ECO:0000313" key="2">
    <source>
        <dbReference type="EMBL" id="RJR27378.1"/>
    </source>
</evidence>
<gene>
    <name evidence="1" type="primary">rpmI</name>
    <name evidence="2" type="ORF">C4561_02395</name>
</gene>
<dbReference type="InterPro" id="IPR001706">
    <property type="entry name" value="Ribosomal_bL35"/>
</dbReference>
<name>A0A3A4ZEA0_UNCKA</name>
<dbReference type="PRINTS" id="PR00064">
    <property type="entry name" value="RIBOSOMALL35"/>
</dbReference>
<sequence length="71" mass="8356">MPKLKTKKTLTKRIRVSKNGKIIKKQTRIGHLKSKWTANKKHRKMSRETQENRGHITVIKKLLAKKGNKVR</sequence>
<dbReference type="InterPro" id="IPR037229">
    <property type="entry name" value="Ribosomal_bL35_sf"/>
</dbReference>
<evidence type="ECO:0000313" key="3">
    <source>
        <dbReference type="Proteomes" id="UP000265540"/>
    </source>
</evidence>
<dbReference type="AlphaFoldDB" id="A0A3A4ZEA0"/>
<dbReference type="GO" id="GO:0005840">
    <property type="term" value="C:ribosome"/>
    <property type="evidence" value="ECO:0007669"/>
    <property type="project" value="UniProtKB-KW"/>
</dbReference>
<dbReference type="SUPFAM" id="SSF143034">
    <property type="entry name" value="L35p-like"/>
    <property type="match status" value="1"/>
</dbReference>
<dbReference type="GO" id="GO:0003735">
    <property type="term" value="F:structural constituent of ribosome"/>
    <property type="evidence" value="ECO:0007669"/>
    <property type="project" value="InterPro"/>
</dbReference>
<keyword evidence="1" id="KW-0687">Ribonucleoprotein</keyword>
<dbReference type="Gene3D" id="4.10.410.60">
    <property type="match status" value="1"/>
</dbReference>
<protein>
    <recommendedName>
        <fullName evidence="1">Large ribosomal subunit protein bL35</fullName>
    </recommendedName>
</protein>
<proteinExistence type="inferred from homology"/>
<organism evidence="2 3">
    <name type="scientific">candidate division WWE3 bacterium</name>
    <dbReference type="NCBI Taxonomy" id="2053526"/>
    <lineage>
        <taxon>Bacteria</taxon>
        <taxon>Katanobacteria</taxon>
    </lineage>
</organism>
<comment type="similarity">
    <text evidence="1">Belongs to the bacterial ribosomal protein bL35 family.</text>
</comment>
<dbReference type="EMBL" id="QZJF01000012">
    <property type="protein sequence ID" value="RJR27378.1"/>
    <property type="molecule type" value="Genomic_DNA"/>
</dbReference>
<dbReference type="GO" id="GO:1990904">
    <property type="term" value="C:ribonucleoprotein complex"/>
    <property type="evidence" value="ECO:0007669"/>
    <property type="project" value="UniProtKB-KW"/>
</dbReference>
<dbReference type="GO" id="GO:0006412">
    <property type="term" value="P:translation"/>
    <property type="evidence" value="ECO:0007669"/>
    <property type="project" value="UniProtKB-UniRule"/>
</dbReference>